<gene>
    <name evidence="2" type="ORF">PPTG_17452</name>
</gene>
<dbReference type="EMBL" id="KI669628">
    <property type="protein sequence ID" value="ETN01342.1"/>
    <property type="molecule type" value="Genomic_DNA"/>
</dbReference>
<protein>
    <submittedName>
        <fullName evidence="2">Uncharacterized protein</fullName>
    </submittedName>
</protein>
<dbReference type="Proteomes" id="UP000018817">
    <property type="component" value="Unassembled WGS sequence"/>
</dbReference>
<reference evidence="2 3" key="2">
    <citation type="submission" date="2013-11" db="EMBL/GenBank/DDBJ databases">
        <title>The Genome Sequence of Phytophthora parasitica INRA-310.</title>
        <authorList>
            <consortium name="The Broad Institute Genomics Platform"/>
            <person name="Russ C."/>
            <person name="Tyler B."/>
            <person name="Panabieres F."/>
            <person name="Shan W."/>
            <person name="Tripathy S."/>
            <person name="Grunwald N."/>
            <person name="Machado M."/>
            <person name="Johnson C.S."/>
            <person name="Arredondo F."/>
            <person name="Hong C."/>
            <person name="Coffey M."/>
            <person name="Young S.K."/>
            <person name="Zeng Q."/>
            <person name="Gargeya S."/>
            <person name="Fitzgerald M."/>
            <person name="Abouelleil A."/>
            <person name="Alvarado L."/>
            <person name="Chapman S.B."/>
            <person name="Gainer-Dewar J."/>
            <person name="Goldberg J."/>
            <person name="Griggs A."/>
            <person name="Gujja S."/>
            <person name="Hansen M."/>
            <person name="Howarth C."/>
            <person name="Imamovic A."/>
            <person name="Ireland A."/>
            <person name="Larimer J."/>
            <person name="McCowan C."/>
            <person name="Murphy C."/>
            <person name="Pearson M."/>
            <person name="Poon T.W."/>
            <person name="Priest M."/>
            <person name="Roberts A."/>
            <person name="Saif S."/>
            <person name="Shea T."/>
            <person name="Sykes S."/>
            <person name="Wortman J."/>
            <person name="Nusbaum C."/>
            <person name="Birren B."/>
        </authorList>
    </citation>
    <scope>NUCLEOTIDE SEQUENCE [LARGE SCALE GENOMIC DNA]</scope>
    <source>
        <strain evidence="2 3">INRA-310</strain>
    </source>
</reference>
<sequence>MSSPYMSATDVARADVPICQVHSGNLYNTVNSHRRDGRSDGASNAVGARRPTGYAVTCLQRKRGDKDCSPQRETLSLYEARWQAKPCHPEAINWKKRMIVHFGRNETESYGSVSVVHVPHGVSDHVVEVAPKAVASGANKQATTTAGVVASVPILNSD</sequence>
<name>W2PKH8_PHYN3</name>
<dbReference type="OMA" id="CHPEAIN"/>
<dbReference type="GeneID" id="20186448"/>
<dbReference type="RefSeq" id="XP_008913443.1">
    <property type="nucleotide sequence ID" value="XM_008915195.1"/>
</dbReference>
<organism evidence="2 3">
    <name type="scientific">Phytophthora nicotianae (strain INRA-310)</name>
    <name type="common">Phytophthora parasitica</name>
    <dbReference type="NCBI Taxonomy" id="761204"/>
    <lineage>
        <taxon>Eukaryota</taxon>
        <taxon>Sar</taxon>
        <taxon>Stramenopiles</taxon>
        <taxon>Oomycota</taxon>
        <taxon>Peronosporomycetes</taxon>
        <taxon>Peronosporales</taxon>
        <taxon>Peronosporaceae</taxon>
        <taxon>Phytophthora</taxon>
    </lineage>
</organism>
<evidence type="ECO:0000313" key="2">
    <source>
        <dbReference type="EMBL" id="ETN01342.1"/>
    </source>
</evidence>
<reference evidence="3" key="1">
    <citation type="submission" date="2011-12" db="EMBL/GenBank/DDBJ databases">
        <authorList>
            <consortium name="The Broad Institute Genome Sequencing Platform"/>
            <person name="Russ C."/>
            <person name="Tyler B."/>
            <person name="Panabieres F."/>
            <person name="Shan W."/>
            <person name="Tripathy S."/>
            <person name="Grunwald N."/>
            <person name="Machado M."/>
            <person name="Young S.K."/>
            <person name="Zeng Q."/>
            <person name="Gargeya S."/>
            <person name="Fitzgerald M."/>
            <person name="Haas B."/>
            <person name="Abouelleil A."/>
            <person name="Alvarado L."/>
            <person name="Arachchi H.M."/>
            <person name="Berlin A."/>
            <person name="Chapman S.B."/>
            <person name="Gearin G."/>
            <person name="Goldberg J."/>
            <person name="Griggs A."/>
            <person name="Gujja S."/>
            <person name="Hansen M."/>
            <person name="Heiman D."/>
            <person name="Howarth C."/>
            <person name="Larimer J."/>
            <person name="Lui A."/>
            <person name="MacDonald P.J.P."/>
            <person name="McCowen C."/>
            <person name="Montmayeur A."/>
            <person name="Murphy C."/>
            <person name="Neiman D."/>
            <person name="Pearson M."/>
            <person name="Priest M."/>
            <person name="Roberts A."/>
            <person name="Saif S."/>
            <person name="Shea T."/>
            <person name="Sisk P."/>
            <person name="Stolte C."/>
            <person name="Sykes S."/>
            <person name="Wortman J."/>
            <person name="Nusbaum C."/>
            <person name="Birren B."/>
        </authorList>
    </citation>
    <scope>NUCLEOTIDE SEQUENCE [LARGE SCALE GENOMIC DNA]</scope>
    <source>
        <strain evidence="3">INRA-310</strain>
    </source>
</reference>
<proteinExistence type="predicted"/>
<evidence type="ECO:0000313" key="3">
    <source>
        <dbReference type="Proteomes" id="UP000018817"/>
    </source>
</evidence>
<feature type="region of interest" description="Disordered" evidence="1">
    <location>
        <begin position="29"/>
        <end position="48"/>
    </location>
</feature>
<evidence type="ECO:0000256" key="1">
    <source>
        <dbReference type="SAM" id="MobiDB-lite"/>
    </source>
</evidence>
<dbReference type="VEuPathDB" id="FungiDB:PPTG_17452"/>
<dbReference type="AlphaFoldDB" id="W2PKH8"/>
<accession>W2PKH8</accession>
<dbReference type="OrthoDB" id="126394at2759"/>